<dbReference type="NCBIfam" id="TIGR00150">
    <property type="entry name" value="T6A_YjeE"/>
    <property type="match status" value="1"/>
</dbReference>
<dbReference type="PANTHER" id="PTHR33540:SF2">
    <property type="entry name" value="TRNA THREONYLCARBAMOYLADENOSINE BIOSYNTHESIS PROTEIN TSAE"/>
    <property type="match status" value="1"/>
</dbReference>
<evidence type="ECO:0000256" key="1">
    <source>
        <dbReference type="ARBA" id="ARBA00004496"/>
    </source>
</evidence>
<evidence type="ECO:0000256" key="2">
    <source>
        <dbReference type="ARBA" id="ARBA00007599"/>
    </source>
</evidence>
<reference evidence="11 12" key="1">
    <citation type="submission" date="2018-10" db="EMBL/GenBank/DDBJ databases">
        <title>Genomic Encyclopedia of Archaeal and Bacterial Type Strains, Phase II (KMG-II): from individual species to whole genera.</title>
        <authorList>
            <person name="Goeker M."/>
        </authorList>
    </citation>
    <scope>NUCLEOTIDE SEQUENCE [LARGE SCALE GENOMIC DNA]</scope>
    <source>
        <strain evidence="11 12">DSM 29466</strain>
    </source>
</reference>
<name>A0A497VM56_9RHOB</name>
<evidence type="ECO:0000256" key="10">
    <source>
        <dbReference type="ARBA" id="ARBA00032441"/>
    </source>
</evidence>
<proteinExistence type="inferred from homology"/>
<accession>A0A497VM56</accession>
<dbReference type="SUPFAM" id="SSF52540">
    <property type="entry name" value="P-loop containing nucleoside triphosphate hydrolases"/>
    <property type="match status" value="1"/>
</dbReference>
<keyword evidence="6" id="KW-0479">Metal-binding</keyword>
<evidence type="ECO:0000313" key="12">
    <source>
        <dbReference type="Proteomes" id="UP000269157"/>
    </source>
</evidence>
<keyword evidence="4" id="KW-0963">Cytoplasm</keyword>
<keyword evidence="5" id="KW-0819">tRNA processing</keyword>
<dbReference type="GO" id="GO:0046872">
    <property type="term" value="F:metal ion binding"/>
    <property type="evidence" value="ECO:0007669"/>
    <property type="project" value="UniProtKB-KW"/>
</dbReference>
<keyword evidence="8" id="KW-0067">ATP-binding</keyword>
<keyword evidence="9" id="KW-0460">Magnesium</keyword>
<keyword evidence="7" id="KW-0547">Nucleotide-binding</keyword>
<evidence type="ECO:0000256" key="3">
    <source>
        <dbReference type="ARBA" id="ARBA00019010"/>
    </source>
</evidence>
<evidence type="ECO:0000256" key="7">
    <source>
        <dbReference type="ARBA" id="ARBA00022741"/>
    </source>
</evidence>
<gene>
    <name evidence="11" type="ORF">BCF46_3077</name>
</gene>
<evidence type="ECO:0000256" key="4">
    <source>
        <dbReference type="ARBA" id="ARBA00022490"/>
    </source>
</evidence>
<dbReference type="RefSeq" id="WP_121026094.1">
    <property type="nucleotide sequence ID" value="NZ_RCCE01000005.1"/>
</dbReference>
<dbReference type="GO" id="GO:0002949">
    <property type="term" value="P:tRNA threonylcarbamoyladenosine modification"/>
    <property type="evidence" value="ECO:0007669"/>
    <property type="project" value="InterPro"/>
</dbReference>
<evidence type="ECO:0000256" key="8">
    <source>
        <dbReference type="ARBA" id="ARBA00022840"/>
    </source>
</evidence>
<dbReference type="InterPro" id="IPR027417">
    <property type="entry name" value="P-loop_NTPase"/>
</dbReference>
<dbReference type="GO" id="GO:0005737">
    <property type="term" value="C:cytoplasm"/>
    <property type="evidence" value="ECO:0007669"/>
    <property type="project" value="UniProtKB-SubCell"/>
</dbReference>
<dbReference type="Pfam" id="PF02367">
    <property type="entry name" value="TsaE"/>
    <property type="match status" value="1"/>
</dbReference>
<dbReference type="PANTHER" id="PTHR33540">
    <property type="entry name" value="TRNA THREONYLCARBAMOYLADENOSINE BIOSYNTHESIS PROTEIN TSAE"/>
    <property type="match status" value="1"/>
</dbReference>
<comment type="subcellular location">
    <subcellularLocation>
        <location evidence="1">Cytoplasm</location>
    </subcellularLocation>
</comment>
<dbReference type="GO" id="GO:0005524">
    <property type="term" value="F:ATP binding"/>
    <property type="evidence" value="ECO:0007669"/>
    <property type="project" value="UniProtKB-KW"/>
</dbReference>
<dbReference type="Gene3D" id="3.40.50.300">
    <property type="entry name" value="P-loop containing nucleotide triphosphate hydrolases"/>
    <property type="match status" value="1"/>
</dbReference>
<dbReference type="OrthoDB" id="9800307at2"/>
<keyword evidence="12" id="KW-1185">Reference proteome</keyword>
<dbReference type="Proteomes" id="UP000269157">
    <property type="component" value="Unassembled WGS sequence"/>
</dbReference>
<dbReference type="EMBL" id="RCCE01000005">
    <property type="protein sequence ID" value="RLJ41285.1"/>
    <property type="molecule type" value="Genomic_DNA"/>
</dbReference>
<evidence type="ECO:0000256" key="9">
    <source>
        <dbReference type="ARBA" id="ARBA00022842"/>
    </source>
</evidence>
<protein>
    <recommendedName>
        <fullName evidence="3">tRNA threonylcarbamoyladenosine biosynthesis protein TsaE</fullName>
    </recommendedName>
    <alternativeName>
        <fullName evidence="10">t(6)A37 threonylcarbamoyladenosine biosynthesis protein TsaE</fullName>
    </alternativeName>
</protein>
<evidence type="ECO:0000313" key="11">
    <source>
        <dbReference type="EMBL" id="RLJ41285.1"/>
    </source>
</evidence>
<comment type="caution">
    <text evidence="11">The sequence shown here is derived from an EMBL/GenBank/DDBJ whole genome shotgun (WGS) entry which is preliminary data.</text>
</comment>
<sequence>MTPPASSQHPSDETLSVWTRDLARPEATAALARAFSTIAAPGLCVLLNGPVGAGKSFFARSVIQTLMQRNGEVEDVPSPTFTLVQTYELGSLDVWHADLYRLTNPDELIELGLEQAFDTALCLIEWPDRLGGLRPDGAIEMTLTPSLSGEDRRDMRITGPEHLIGRLQAAMESTAE</sequence>
<evidence type="ECO:0000256" key="5">
    <source>
        <dbReference type="ARBA" id="ARBA00022694"/>
    </source>
</evidence>
<dbReference type="AlphaFoldDB" id="A0A497VM56"/>
<evidence type="ECO:0000256" key="6">
    <source>
        <dbReference type="ARBA" id="ARBA00022723"/>
    </source>
</evidence>
<dbReference type="InterPro" id="IPR003442">
    <property type="entry name" value="T6A_TsaE"/>
</dbReference>
<comment type="similarity">
    <text evidence="2">Belongs to the TsaE family.</text>
</comment>
<organism evidence="11 12">
    <name type="scientific">Litoreibacter meonggei</name>
    <dbReference type="NCBI Taxonomy" id="1049199"/>
    <lineage>
        <taxon>Bacteria</taxon>
        <taxon>Pseudomonadati</taxon>
        <taxon>Pseudomonadota</taxon>
        <taxon>Alphaproteobacteria</taxon>
        <taxon>Rhodobacterales</taxon>
        <taxon>Roseobacteraceae</taxon>
        <taxon>Litoreibacter</taxon>
    </lineage>
</organism>